<organism evidence="2 3">
    <name type="scientific">Candidatus Thiodiazotropha endolucinida</name>
    <dbReference type="NCBI Taxonomy" id="1655433"/>
    <lineage>
        <taxon>Bacteria</taxon>
        <taxon>Pseudomonadati</taxon>
        <taxon>Pseudomonadota</taxon>
        <taxon>Gammaproteobacteria</taxon>
        <taxon>Chromatiales</taxon>
        <taxon>Sedimenticolaceae</taxon>
        <taxon>Candidatus Thiodiazotropha</taxon>
    </lineage>
</organism>
<comment type="similarity">
    <text evidence="1">Belongs to the UPF0149 family.</text>
</comment>
<evidence type="ECO:0000313" key="2">
    <source>
        <dbReference type="EMBL" id="ODJ87975.1"/>
    </source>
</evidence>
<dbReference type="AlphaFoldDB" id="A0A7Z0VLW7"/>
<comment type="caution">
    <text evidence="2">The sequence shown here is derived from an EMBL/GenBank/DDBJ whole genome shotgun (WGS) entry which is preliminary data.</text>
</comment>
<protein>
    <recommendedName>
        <fullName evidence="4">YecA family protein</fullName>
    </recommendedName>
</protein>
<dbReference type="OrthoDB" id="9783391at2"/>
<dbReference type="PANTHER" id="PTHR37528">
    <property type="entry name" value="UPF0149 PROTEIN YGFB"/>
    <property type="match status" value="1"/>
</dbReference>
<keyword evidence="3" id="KW-1185">Reference proteome</keyword>
<accession>A0A7Z0VLW7</accession>
<evidence type="ECO:0000256" key="1">
    <source>
        <dbReference type="ARBA" id="ARBA00038308"/>
    </source>
</evidence>
<evidence type="ECO:0000313" key="3">
    <source>
        <dbReference type="Proteomes" id="UP000094769"/>
    </source>
</evidence>
<dbReference type="EMBL" id="MARB01000008">
    <property type="protein sequence ID" value="ODJ87975.1"/>
    <property type="molecule type" value="Genomic_DNA"/>
</dbReference>
<evidence type="ECO:0008006" key="4">
    <source>
        <dbReference type="Google" id="ProtNLM"/>
    </source>
</evidence>
<dbReference type="InterPro" id="IPR011978">
    <property type="entry name" value="YgfB-like"/>
</dbReference>
<dbReference type="RefSeq" id="WP_069123890.1">
    <property type="nucleotide sequence ID" value="NZ_MARB01000008.1"/>
</dbReference>
<dbReference type="SUPFAM" id="SSF101327">
    <property type="entry name" value="YgfB-like"/>
    <property type="match status" value="1"/>
</dbReference>
<dbReference type="GO" id="GO:0005829">
    <property type="term" value="C:cytosol"/>
    <property type="evidence" value="ECO:0007669"/>
    <property type="project" value="TreeGrafter"/>
</dbReference>
<gene>
    <name evidence="2" type="ORF">CODIS_17470</name>
</gene>
<dbReference type="InterPro" id="IPR036255">
    <property type="entry name" value="YgfB-like_sf"/>
</dbReference>
<reference evidence="2 3" key="1">
    <citation type="submission" date="2016-06" db="EMBL/GenBank/DDBJ databases">
        <title>Genome sequence of endosymbiont of Candidatus Endolucinida thiodiazotropha.</title>
        <authorList>
            <person name="Poehlein A."/>
            <person name="Koenig S."/>
            <person name="Heiden S.E."/>
            <person name="Thuermer A."/>
            <person name="Voget S."/>
            <person name="Daniel R."/>
            <person name="Markert S."/>
            <person name="Gros O."/>
            <person name="Schweder T."/>
        </authorList>
    </citation>
    <scope>NUCLEOTIDE SEQUENCE [LARGE SCALE GENOMIC DNA]</scope>
    <source>
        <strain evidence="2 3">COS</strain>
    </source>
</reference>
<name>A0A7Z0VLW7_9GAMM</name>
<dbReference type="Pfam" id="PF03695">
    <property type="entry name" value="UPF0149"/>
    <property type="match status" value="1"/>
</dbReference>
<sequence length="188" mass="21197">MIENRQMPDYSRLVGALNSIGLDLGASEIHGVICGLVCAGTIQSHIDWMTALFEDWPQEDLLAREAREMIGELYYISRDQIGNDDLTFMPYLPDDTQPISARAKALSEWCEGYLYGLGMSSITDQQLEGDAREALQDITHFTRLDYESLESGEATEQAYAELQEFLKVVTLLIWGDLAKVRELDHGEE</sequence>
<dbReference type="Proteomes" id="UP000094769">
    <property type="component" value="Unassembled WGS sequence"/>
</dbReference>
<dbReference type="PANTHER" id="PTHR37528:SF1">
    <property type="entry name" value="UPF0149 PROTEIN YGFB"/>
    <property type="match status" value="1"/>
</dbReference>
<dbReference type="Gene3D" id="1.20.120.740">
    <property type="entry name" value="YgfB uncharacterised protein family UPF0149, PF03695"/>
    <property type="match status" value="1"/>
</dbReference>
<proteinExistence type="inferred from homology"/>